<protein>
    <submittedName>
        <fullName evidence="5">Regulatory factor X8</fullName>
    </submittedName>
</protein>
<evidence type="ECO:0000313" key="5">
    <source>
        <dbReference type="Ensembl" id="ENSCJPP00005001269.1"/>
    </source>
</evidence>
<dbReference type="GO" id="GO:0000978">
    <property type="term" value="F:RNA polymerase II cis-regulatory region sequence-specific DNA binding"/>
    <property type="evidence" value="ECO:0007669"/>
    <property type="project" value="TreeGrafter"/>
</dbReference>
<evidence type="ECO:0000256" key="2">
    <source>
        <dbReference type="SAM" id="MobiDB-lite"/>
    </source>
</evidence>
<feature type="compositionally biased region" description="Basic and acidic residues" evidence="2">
    <location>
        <begin position="59"/>
        <end position="74"/>
    </location>
</feature>
<evidence type="ECO:0000259" key="3">
    <source>
        <dbReference type="Pfam" id="PF02257"/>
    </source>
</evidence>
<accession>A0A8C2SN67</accession>
<keyword evidence="1" id="KW-0238">DNA-binding</keyword>
<dbReference type="InterPro" id="IPR036388">
    <property type="entry name" value="WH-like_DNA-bd_sf"/>
</dbReference>
<dbReference type="InterPro" id="IPR003150">
    <property type="entry name" value="DNA-bd_RFX"/>
</dbReference>
<dbReference type="InterPro" id="IPR057321">
    <property type="entry name" value="RFX1-4/6/8-like_BCD"/>
</dbReference>
<evidence type="ECO:0000313" key="6">
    <source>
        <dbReference type="Proteomes" id="UP000694412"/>
    </source>
</evidence>
<dbReference type="InterPro" id="IPR039779">
    <property type="entry name" value="RFX-like"/>
</dbReference>
<feature type="domain" description="RFX1-4/6/8-like BCD" evidence="4">
    <location>
        <begin position="240"/>
        <end position="432"/>
    </location>
</feature>
<feature type="domain" description="RFX-type winged-helix" evidence="3">
    <location>
        <begin position="102"/>
        <end position="131"/>
    </location>
</feature>
<sequence length="440" mass="49189">IDKTGLNTACPFGGARSSRRGARTARLPAPGTRYPVPGTQCPVPGARPPRARVAASKGSEAREPPLAGKERLGAERLGSARPARDGGGQPHLPPAPLHHPLLIRLVFPGLGTRRLGTRGSARYHYDGIAIKKDSSFYGRYCFLLSQKNYRRQCSPGKSVSAWQPSTPVGTGADACSSGDAAGYESNSKKRGTDLHCFPSITYLKTEEDRLAYVLPEFGLACPWEQELLNKYPYEMVIQIANEYNSHCQDILQVVKMQELDKVEDCITSFWKSLQPEKIAFISLPDICQLFKYYDRYLFKEMDNILLGDFLEEVSVHYLKSIRTFSKNVKLWLLNALEELPMPLQTSKCKEVTVFIKRLRRKTDLSNMAKTMRIVLNNYSKVTVLISDLNAVISQGLLDVPGNLFQKKYGNPDELRYNIEIKCLNDLLSSLAQSTEYSSSP</sequence>
<dbReference type="PANTHER" id="PTHR12619:SF24">
    <property type="entry name" value="DNA-BINDING PROTEIN RFX8"/>
    <property type="match status" value="1"/>
</dbReference>
<dbReference type="AlphaFoldDB" id="A0A8C2SN67"/>
<name>A0A8C2SN67_COTJA</name>
<proteinExistence type="predicted"/>
<reference evidence="5" key="1">
    <citation type="submission" date="2015-11" db="EMBL/GenBank/DDBJ databases">
        <authorList>
            <consortium name="International Coturnix japonica Genome Analysis Consortium"/>
            <person name="Warren W."/>
            <person name="Burt D.W."/>
            <person name="Antin P.B."/>
            <person name="Lanford R."/>
            <person name="Gros J."/>
            <person name="Wilson R.K."/>
        </authorList>
    </citation>
    <scope>NUCLEOTIDE SEQUENCE [LARGE SCALE GENOMIC DNA]</scope>
</reference>
<feature type="region of interest" description="Disordered" evidence="2">
    <location>
        <begin position="1"/>
        <end position="96"/>
    </location>
</feature>
<reference evidence="5" key="2">
    <citation type="submission" date="2025-08" db="UniProtKB">
        <authorList>
            <consortium name="Ensembl"/>
        </authorList>
    </citation>
    <scope>IDENTIFICATION</scope>
</reference>
<reference evidence="5" key="3">
    <citation type="submission" date="2025-09" db="UniProtKB">
        <authorList>
            <consortium name="Ensembl"/>
        </authorList>
    </citation>
    <scope>IDENTIFICATION</scope>
</reference>
<dbReference type="GeneTree" id="ENSGT01050000244879"/>
<dbReference type="GO" id="GO:0000981">
    <property type="term" value="F:DNA-binding transcription factor activity, RNA polymerase II-specific"/>
    <property type="evidence" value="ECO:0007669"/>
    <property type="project" value="TreeGrafter"/>
</dbReference>
<organism evidence="5 6">
    <name type="scientific">Coturnix japonica</name>
    <name type="common">Japanese quail</name>
    <name type="synonym">Coturnix coturnix japonica</name>
    <dbReference type="NCBI Taxonomy" id="93934"/>
    <lineage>
        <taxon>Eukaryota</taxon>
        <taxon>Metazoa</taxon>
        <taxon>Chordata</taxon>
        <taxon>Craniata</taxon>
        <taxon>Vertebrata</taxon>
        <taxon>Euteleostomi</taxon>
        <taxon>Archelosauria</taxon>
        <taxon>Archosauria</taxon>
        <taxon>Dinosauria</taxon>
        <taxon>Saurischia</taxon>
        <taxon>Theropoda</taxon>
        <taxon>Coelurosauria</taxon>
        <taxon>Aves</taxon>
        <taxon>Neognathae</taxon>
        <taxon>Galloanserae</taxon>
        <taxon>Galliformes</taxon>
        <taxon>Phasianidae</taxon>
        <taxon>Perdicinae</taxon>
        <taxon>Coturnix</taxon>
    </lineage>
</organism>
<dbReference type="Pfam" id="PF25340">
    <property type="entry name" value="BCD_RFX"/>
    <property type="match status" value="1"/>
</dbReference>
<evidence type="ECO:0000256" key="1">
    <source>
        <dbReference type="ARBA" id="ARBA00023125"/>
    </source>
</evidence>
<dbReference type="PANTHER" id="PTHR12619">
    <property type="entry name" value="RFX TRANSCRIPTION FACTOR FAMILY"/>
    <property type="match status" value="1"/>
</dbReference>
<dbReference type="Proteomes" id="UP000694412">
    <property type="component" value="Chromosome 1"/>
</dbReference>
<keyword evidence="6" id="KW-1185">Reference proteome</keyword>
<evidence type="ECO:0000259" key="4">
    <source>
        <dbReference type="Pfam" id="PF25340"/>
    </source>
</evidence>
<dbReference type="Pfam" id="PF02257">
    <property type="entry name" value="RFX_DNA_binding"/>
    <property type="match status" value="1"/>
</dbReference>
<gene>
    <name evidence="5" type="primary">RFX8</name>
</gene>
<dbReference type="Ensembl" id="ENSCJPT00005002165.1">
    <property type="protein sequence ID" value="ENSCJPP00005001269.1"/>
    <property type="gene ID" value="ENSCJPG00005001327.1"/>
</dbReference>
<dbReference type="Gene3D" id="1.10.10.10">
    <property type="entry name" value="Winged helix-like DNA-binding domain superfamily/Winged helix DNA-binding domain"/>
    <property type="match status" value="1"/>
</dbReference>